<dbReference type="AlphaFoldDB" id="A0A853DFS9"/>
<dbReference type="EMBL" id="JACCFW010000001">
    <property type="protein sequence ID" value="NYJ74829.1"/>
    <property type="molecule type" value="Genomic_DNA"/>
</dbReference>
<keyword evidence="4" id="KW-1185">Reference proteome</keyword>
<evidence type="ECO:0000256" key="1">
    <source>
        <dbReference type="ARBA" id="ARBA00008710"/>
    </source>
</evidence>
<gene>
    <name evidence="3" type="ORF">HNR15_001792</name>
</gene>
<dbReference type="NCBIfam" id="TIGR00026">
    <property type="entry name" value="hi_GC_TIGR00026"/>
    <property type="match status" value="1"/>
</dbReference>
<protein>
    <submittedName>
        <fullName evidence="3">Deazaflavin-dependent oxidoreductase (Nitroreductase family)</fullName>
    </submittedName>
</protein>
<dbReference type="GO" id="GO:0016491">
    <property type="term" value="F:oxidoreductase activity"/>
    <property type="evidence" value="ECO:0007669"/>
    <property type="project" value="InterPro"/>
</dbReference>
<accession>A0A853DFS9</accession>
<name>A0A853DFS9_9MICO</name>
<comment type="caution">
    <text evidence="3">The sequence shown here is derived from an EMBL/GenBank/DDBJ whole genome shotgun (WGS) entry which is preliminary data.</text>
</comment>
<comment type="catalytic activity">
    <reaction evidence="2">
        <text>oxidized coenzyme F420-(gamma-L-Glu)(n) + a quinol + H(+) = reduced coenzyme F420-(gamma-L-Glu)(n) + a quinone</text>
        <dbReference type="Rhea" id="RHEA:39663"/>
        <dbReference type="Rhea" id="RHEA-COMP:12939"/>
        <dbReference type="Rhea" id="RHEA-COMP:14378"/>
        <dbReference type="ChEBI" id="CHEBI:15378"/>
        <dbReference type="ChEBI" id="CHEBI:24646"/>
        <dbReference type="ChEBI" id="CHEBI:132124"/>
        <dbReference type="ChEBI" id="CHEBI:133980"/>
        <dbReference type="ChEBI" id="CHEBI:139511"/>
    </reaction>
</comment>
<dbReference type="InterPro" id="IPR012349">
    <property type="entry name" value="Split_barrel_FMN-bd"/>
</dbReference>
<evidence type="ECO:0000313" key="3">
    <source>
        <dbReference type="EMBL" id="NYJ74829.1"/>
    </source>
</evidence>
<dbReference type="Pfam" id="PF04075">
    <property type="entry name" value="F420H2_quin_red"/>
    <property type="match status" value="1"/>
</dbReference>
<evidence type="ECO:0000313" key="4">
    <source>
        <dbReference type="Proteomes" id="UP000571817"/>
    </source>
</evidence>
<dbReference type="InterPro" id="IPR004378">
    <property type="entry name" value="F420H2_quin_Rdtase"/>
</dbReference>
<dbReference type="Gene3D" id="2.30.110.10">
    <property type="entry name" value="Electron Transport, Fmn-binding Protein, Chain A"/>
    <property type="match status" value="1"/>
</dbReference>
<proteinExistence type="inferred from homology"/>
<organism evidence="3 4">
    <name type="scientific">Allobranchiibius huperziae</name>
    <dbReference type="NCBI Taxonomy" id="1874116"/>
    <lineage>
        <taxon>Bacteria</taxon>
        <taxon>Bacillati</taxon>
        <taxon>Actinomycetota</taxon>
        <taxon>Actinomycetes</taxon>
        <taxon>Micrococcales</taxon>
        <taxon>Dermacoccaceae</taxon>
        <taxon>Allobranchiibius</taxon>
    </lineage>
</organism>
<comment type="similarity">
    <text evidence="1">Belongs to the F420H(2)-dependent quinone reductase family.</text>
</comment>
<sequence>MPLTGEYAEEKTEWVRDQLAKIDEAGTTEVVGVQGMAVVVYTVRSAKTGKLRRVPLMRVEHDGVYAAVASYGGAPKHPAWYYNFVANPQVEVMDGTSHHDGVARRIEGDERAQWWERAVAAYPPYAEYQTKTDREIPVFVVEPA</sequence>
<reference evidence="3 4" key="1">
    <citation type="submission" date="2020-07" db="EMBL/GenBank/DDBJ databases">
        <title>Sequencing the genomes of 1000 actinobacteria strains.</title>
        <authorList>
            <person name="Klenk H.-P."/>
        </authorList>
    </citation>
    <scope>NUCLEOTIDE SEQUENCE [LARGE SCALE GENOMIC DNA]</scope>
    <source>
        <strain evidence="3 4">DSM 29531</strain>
    </source>
</reference>
<dbReference type="GO" id="GO:0070967">
    <property type="term" value="F:coenzyme F420 binding"/>
    <property type="evidence" value="ECO:0007669"/>
    <property type="project" value="TreeGrafter"/>
</dbReference>
<dbReference type="Proteomes" id="UP000571817">
    <property type="component" value="Unassembled WGS sequence"/>
</dbReference>
<evidence type="ECO:0000256" key="2">
    <source>
        <dbReference type="ARBA" id="ARBA00049106"/>
    </source>
</evidence>
<dbReference type="PANTHER" id="PTHR39428">
    <property type="entry name" value="F420H(2)-DEPENDENT QUINONE REDUCTASE RV1261C"/>
    <property type="match status" value="1"/>
</dbReference>
<dbReference type="GO" id="GO:0005886">
    <property type="term" value="C:plasma membrane"/>
    <property type="evidence" value="ECO:0007669"/>
    <property type="project" value="TreeGrafter"/>
</dbReference>
<dbReference type="RefSeq" id="WP_179481027.1">
    <property type="nucleotide sequence ID" value="NZ_JACCFW010000001.1"/>
</dbReference>
<dbReference type="PANTHER" id="PTHR39428:SF3">
    <property type="entry name" value="DEAZAFLAVIN-DEPENDENT NITROREDUCTASE"/>
    <property type="match status" value="1"/>
</dbReference>